<dbReference type="SUPFAM" id="SSF53335">
    <property type="entry name" value="S-adenosyl-L-methionine-dependent methyltransferases"/>
    <property type="match status" value="1"/>
</dbReference>
<dbReference type="Gene3D" id="3.40.50.150">
    <property type="entry name" value="Vaccinia Virus protein VP39"/>
    <property type="match status" value="1"/>
</dbReference>
<dbReference type="EMBL" id="QLNI01000028">
    <property type="protein sequence ID" value="RAM01391.1"/>
    <property type="molecule type" value="Genomic_DNA"/>
</dbReference>
<dbReference type="Proteomes" id="UP000293902">
    <property type="component" value="Chromosome"/>
</dbReference>
<evidence type="ECO:0000313" key="5">
    <source>
        <dbReference type="Proteomes" id="UP000293902"/>
    </source>
</evidence>
<reference evidence="2 5" key="2">
    <citation type="submission" date="2019-02" db="EMBL/GenBank/DDBJ databases">
        <title>Complete genome sequence of Desulfobacter hydrogenophilus AcRS1.</title>
        <authorList>
            <person name="Marietou A."/>
            <person name="Lund M.B."/>
            <person name="Marshall I.P.G."/>
            <person name="Schreiber L."/>
            <person name="Jorgensen B."/>
        </authorList>
    </citation>
    <scope>NUCLEOTIDE SEQUENCE [LARGE SCALE GENOMIC DNA]</scope>
    <source>
        <strain evidence="2 5">AcRS1</strain>
    </source>
</reference>
<evidence type="ECO:0000313" key="2">
    <source>
        <dbReference type="EMBL" id="QBH14883.1"/>
    </source>
</evidence>
<dbReference type="PANTHER" id="PTHR43317:SF3">
    <property type="entry name" value="BLR2883 PROTEIN"/>
    <property type="match status" value="1"/>
</dbReference>
<dbReference type="AlphaFoldDB" id="A0A328F9T5"/>
<sequence length="242" mass="26547">MLPWVELGRAKVPEEGNELILRRRGDEFSIRTAGTELMNSRVHGSEDALADLALARSHKTSRLEILIGGLGMGYTLSAALNAICPESSVVVAELIPDVVSWNEIFFGNLAGNPLSDPRTTVKTRDVLDLIKQESVTWDLILLDVDNGPVGLTRKTNNRLYSPDGLKACFRALAPGGILGVWSAGMDEAFSRRLGKCGFRSEAVSVRAVKGKKGSRHTIWLAVKPLEQPPQKPRRSSRRIHNE</sequence>
<dbReference type="Pfam" id="PF01564">
    <property type="entry name" value="Spermine_synth"/>
    <property type="match status" value="1"/>
</dbReference>
<dbReference type="GO" id="GO:0006596">
    <property type="term" value="P:polyamine biosynthetic process"/>
    <property type="evidence" value="ECO:0007669"/>
    <property type="project" value="UniProtKB-KW"/>
</dbReference>
<dbReference type="RefSeq" id="WP_111957853.1">
    <property type="nucleotide sequence ID" value="NZ_CP036313.1"/>
</dbReference>
<dbReference type="EMBL" id="CP036313">
    <property type="protein sequence ID" value="QBH14883.1"/>
    <property type="molecule type" value="Genomic_DNA"/>
</dbReference>
<name>A0A328F9T5_9BACT</name>
<keyword evidence="5" id="KW-1185">Reference proteome</keyword>
<gene>
    <name evidence="3" type="ORF">DO021_14305</name>
    <name evidence="2" type="ORF">EYB58_19330</name>
</gene>
<dbReference type="Proteomes" id="UP000248798">
    <property type="component" value="Unassembled WGS sequence"/>
</dbReference>
<evidence type="ECO:0000313" key="3">
    <source>
        <dbReference type="EMBL" id="RAM01391.1"/>
    </source>
</evidence>
<proteinExistence type="predicted"/>
<protein>
    <recommendedName>
        <fullName evidence="6">Spermidine synthase</fullName>
    </recommendedName>
</protein>
<dbReference type="OrthoDB" id="9793351at2"/>
<accession>A0A328F9T5</accession>
<evidence type="ECO:0000256" key="1">
    <source>
        <dbReference type="ARBA" id="ARBA00023115"/>
    </source>
</evidence>
<keyword evidence="1" id="KW-0620">Polyamine biosynthesis</keyword>
<dbReference type="InterPro" id="IPR029063">
    <property type="entry name" value="SAM-dependent_MTases_sf"/>
</dbReference>
<evidence type="ECO:0000313" key="4">
    <source>
        <dbReference type="Proteomes" id="UP000248798"/>
    </source>
</evidence>
<organism evidence="3 4">
    <name type="scientific">Desulfobacter hydrogenophilus</name>
    <dbReference type="NCBI Taxonomy" id="2291"/>
    <lineage>
        <taxon>Bacteria</taxon>
        <taxon>Pseudomonadati</taxon>
        <taxon>Thermodesulfobacteriota</taxon>
        <taxon>Desulfobacteria</taxon>
        <taxon>Desulfobacterales</taxon>
        <taxon>Desulfobacteraceae</taxon>
        <taxon>Desulfobacter</taxon>
    </lineage>
</organism>
<reference evidence="3 4" key="1">
    <citation type="submission" date="2018-06" db="EMBL/GenBank/DDBJ databases">
        <title>Complete Genome Sequence of Desulfobacter hydrogenophilus (DSM3380).</title>
        <authorList>
            <person name="Marietou A."/>
            <person name="Schreiber L."/>
            <person name="Marshall I."/>
            <person name="Jorgensen B."/>
        </authorList>
    </citation>
    <scope>NUCLEOTIDE SEQUENCE [LARGE SCALE GENOMIC DNA]</scope>
    <source>
        <strain evidence="3 4">DSM 3380</strain>
    </source>
</reference>
<evidence type="ECO:0008006" key="6">
    <source>
        <dbReference type="Google" id="ProtNLM"/>
    </source>
</evidence>
<dbReference type="PANTHER" id="PTHR43317">
    <property type="entry name" value="THERMOSPERMINE SYNTHASE ACAULIS5"/>
    <property type="match status" value="1"/>
</dbReference>